<dbReference type="OrthoDB" id="3262909at2759"/>
<protein>
    <recommendedName>
        <fullName evidence="4">Extracellular membrane protein CFEM domain-containing protein</fullName>
    </recommendedName>
</protein>
<reference evidence="3" key="2">
    <citation type="submission" date="2015-01" db="EMBL/GenBank/DDBJ databases">
        <title>Evolutionary Origins and Diversification of the Mycorrhizal Mutualists.</title>
        <authorList>
            <consortium name="DOE Joint Genome Institute"/>
            <consortium name="Mycorrhizal Genomics Consortium"/>
            <person name="Kohler A."/>
            <person name="Kuo A."/>
            <person name="Nagy L.G."/>
            <person name="Floudas D."/>
            <person name="Copeland A."/>
            <person name="Barry K.W."/>
            <person name="Cichocki N."/>
            <person name="Veneault-Fourrey C."/>
            <person name="LaButti K."/>
            <person name="Lindquist E.A."/>
            <person name="Lipzen A."/>
            <person name="Lundell T."/>
            <person name="Morin E."/>
            <person name="Murat C."/>
            <person name="Riley R."/>
            <person name="Ohm R."/>
            <person name="Sun H."/>
            <person name="Tunlid A."/>
            <person name="Henrissat B."/>
            <person name="Grigoriev I.V."/>
            <person name="Hibbett D.S."/>
            <person name="Martin F."/>
        </authorList>
    </citation>
    <scope>NUCLEOTIDE SEQUENCE [LARGE SCALE GENOMIC DNA]</scope>
    <source>
        <strain evidence="3">MUT 4182</strain>
    </source>
</reference>
<keyword evidence="1" id="KW-0732">Signal</keyword>
<evidence type="ECO:0008006" key="4">
    <source>
        <dbReference type="Google" id="ProtNLM"/>
    </source>
</evidence>
<evidence type="ECO:0000313" key="3">
    <source>
        <dbReference type="Proteomes" id="UP000054248"/>
    </source>
</evidence>
<dbReference type="Proteomes" id="UP000054248">
    <property type="component" value="Unassembled WGS sequence"/>
</dbReference>
<sequence length="181" mass="18553">MHFKSILPSATLFFIAVSSANASPESSEGSNQAVTRSTHLSLRQLTGEYGSCVDICETVQSKLVTCGARDSCSCGTSVTVPLHDCVTCVYAQSTDASLRTEQVDVYNKFLDDCKAAGYPVTGDTTFPEAASLSSVASSASATASSTSATKSASNGAIGTSSRSATGLAFPVVLVAAFGFLF</sequence>
<reference evidence="2 3" key="1">
    <citation type="submission" date="2014-04" db="EMBL/GenBank/DDBJ databases">
        <authorList>
            <consortium name="DOE Joint Genome Institute"/>
            <person name="Kuo A."/>
            <person name="Girlanda M."/>
            <person name="Perotto S."/>
            <person name="Kohler A."/>
            <person name="Nagy L.G."/>
            <person name="Floudas D."/>
            <person name="Copeland A."/>
            <person name="Barry K.W."/>
            <person name="Cichocki N."/>
            <person name="Veneault-Fourrey C."/>
            <person name="LaButti K."/>
            <person name="Lindquist E.A."/>
            <person name="Lipzen A."/>
            <person name="Lundell T."/>
            <person name="Morin E."/>
            <person name="Murat C."/>
            <person name="Sun H."/>
            <person name="Tunlid A."/>
            <person name="Henrissat B."/>
            <person name="Grigoriev I.V."/>
            <person name="Hibbett D.S."/>
            <person name="Martin F."/>
            <person name="Nordberg H.P."/>
            <person name="Cantor M.N."/>
            <person name="Hua S.X."/>
        </authorList>
    </citation>
    <scope>NUCLEOTIDE SEQUENCE [LARGE SCALE GENOMIC DNA]</scope>
    <source>
        <strain evidence="2 3">MUT 4182</strain>
    </source>
</reference>
<keyword evidence="3" id="KW-1185">Reference proteome</keyword>
<accession>A0A0C3LJM7</accession>
<dbReference type="AlphaFoldDB" id="A0A0C3LJM7"/>
<name>A0A0C3LJM7_9AGAM</name>
<dbReference type="EMBL" id="KN823133">
    <property type="protein sequence ID" value="KIO21607.1"/>
    <property type="molecule type" value="Genomic_DNA"/>
</dbReference>
<feature type="signal peptide" evidence="1">
    <location>
        <begin position="1"/>
        <end position="22"/>
    </location>
</feature>
<evidence type="ECO:0000256" key="1">
    <source>
        <dbReference type="SAM" id="SignalP"/>
    </source>
</evidence>
<dbReference type="HOGENOM" id="CLU_1497288_0_0_1"/>
<proteinExistence type="predicted"/>
<organism evidence="2 3">
    <name type="scientific">Tulasnella calospora MUT 4182</name>
    <dbReference type="NCBI Taxonomy" id="1051891"/>
    <lineage>
        <taxon>Eukaryota</taxon>
        <taxon>Fungi</taxon>
        <taxon>Dikarya</taxon>
        <taxon>Basidiomycota</taxon>
        <taxon>Agaricomycotina</taxon>
        <taxon>Agaricomycetes</taxon>
        <taxon>Cantharellales</taxon>
        <taxon>Tulasnellaceae</taxon>
        <taxon>Tulasnella</taxon>
    </lineage>
</organism>
<evidence type="ECO:0000313" key="2">
    <source>
        <dbReference type="EMBL" id="KIO21607.1"/>
    </source>
</evidence>
<gene>
    <name evidence="2" type="ORF">M407DRAFT_28816</name>
</gene>
<feature type="chain" id="PRO_5002166613" description="Extracellular membrane protein CFEM domain-containing protein" evidence="1">
    <location>
        <begin position="23"/>
        <end position="181"/>
    </location>
</feature>